<sequence>MPLPLPQTARPKFRVAICGGGIGGLALASTLGRYEHPDFPLEVHLYEAAKVISTIGAGISVWPRTWRVLELLGLRDQVADASVEPPTVEEKIGFVYRKSDRFHDPFIFHELTVPNGSTTMHRADMVDILCSNFPPSYSIHTSKRLLRYYEVTDLCSGRTVLKLHFLDGSTAETDLLIGADGIKSATRTTLYDLAHTRDCALRETRSACSRCSAATPKWSGTLVYRCLISTERLREINPQHTATGVTLSYCGKGKHIITYPISQGRLVNVVAFCTVPGAEGTTYNEKWVQAVSKEQVAEQYVGWEREVQDLLQCVEAPSQWAIHVVDALPFCVANQVALLGDAAHAMLTHQGAGAGQAIEDAYILGRLLAHPHTNLALVPDVLRIYEGIRLPFGSGVIRTTRKTGLLYEFNAPGYYDGTAPHDDGERLQLQALGEAIREQWKWQWEEPFDLQWEQAEEALEHLVRKETRQHSRAHPML</sequence>
<evidence type="ECO:0000256" key="3">
    <source>
        <dbReference type="ARBA" id="ARBA00023002"/>
    </source>
</evidence>
<keyword evidence="1" id="KW-0285">Flavoprotein</keyword>
<dbReference type="OrthoDB" id="417877at2759"/>
<protein>
    <submittedName>
        <fullName evidence="5">6-methylsalicylic acid decarboxylase atA</fullName>
    </submittedName>
</protein>
<dbReference type="GeneID" id="38775828"/>
<organism evidence="5 6">
    <name type="scientific">Sparassis crispa</name>
    <dbReference type="NCBI Taxonomy" id="139825"/>
    <lineage>
        <taxon>Eukaryota</taxon>
        <taxon>Fungi</taxon>
        <taxon>Dikarya</taxon>
        <taxon>Basidiomycota</taxon>
        <taxon>Agaricomycotina</taxon>
        <taxon>Agaricomycetes</taxon>
        <taxon>Polyporales</taxon>
        <taxon>Sparassidaceae</taxon>
        <taxon>Sparassis</taxon>
    </lineage>
</organism>
<evidence type="ECO:0000313" key="6">
    <source>
        <dbReference type="Proteomes" id="UP000287166"/>
    </source>
</evidence>
<evidence type="ECO:0000313" key="5">
    <source>
        <dbReference type="EMBL" id="GBE78911.1"/>
    </source>
</evidence>
<keyword evidence="6" id="KW-1185">Reference proteome</keyword>
<dbReference type="PANTHER" id="PTHR46720">
    <property type="entry name" value="HYDROXYLASE, PUTATIVE (AFU_ORTHOLOGUE AFUA_3G01460)-RELATED"/>
    <property type="match status" value="1"/>
</dbReference>
<reference evidence="5 6" key="1">
    <citation type="journal article" date="2018" name="Sci. Rep.">
        <title>Genome sequence of the cauliflower mushroom Sparassis crispa (Hanabiratake) and its association with beneficial usage.</title>
        <authorList>
            <person name="Kiyama R."/>
            <person name="Furutani Y."/>
            <person name="Kawaguchi K."/>
            <person name="Nakanishi T."/>
        </authorList>
    </citation>
    <scope>NUCLEOTIDE SEQUENCE [LARGE SCALE GENOMIC DNA]</scope>
</reference>
<dbReference type="GO" id="GO:0016491">
    <property type="term" value="F:oxidoreductase activity"/>
    <property type="evidence" value="ECO:0007669"/>
    <property type="project" value="UniProtKB-KW"/>
</dbReference>
<dbReference type="Gene3D" id="3.50.50.60">
    <property type="entry name" value="FAD/NAD(P)-binding domain"/>
    <property type="match status" value="1"/>
</dbReference>
<dbReference type="PANTHER" id="PTHR46720:SF3">
    <property type="entry name" value="FAD-BINDING DOMAIN-CONTAINING PROTEIN-RELATED"/>
    <property type="match status" value="1"/>
</dbReference>
<comment type="caution">
    <text evidence="5">The sequence shown here is derived from an EMBL/GenBank/DDBJ whole genome shotgun (WGS) entry which is preliminary data.</text>
</comment>
<evidence type="ECO:0000256" key="2">
    <source>
        <dbReference type="ARBA" id="ARBA00022827"/>
    </source>
</evidence>
<dbReference type="Pfam" id="PF01494">
    <property type="entry name" value="FAD_binding_3"/>
    <property type="match status" value="1"/>
</dbReference>
<evidence type="ECO:0000256" key="1">
    <source>
        <dbReference type="ARBA" id="ARBA00022630"/>
    </source>
</evidence>
<dbReference type="InterPro" id="IPR002938">
    <property type="entry name" value="FAD-bd"/>
</dbReference>
<proteinExistence type="predicted"/>
<dbReference type="AlphaFoldDB" id="A0A401G9S9"/>
<dbReference type="EMBL" id="BFAD01000002">
    <property type="protein sequence ID" value="GBE78911.1"/>
    <property type="molecule type" value="Genomic_DNA"/>
</dbReference>
<dbReference type="PRINTS" id="PR00420">
    <property type="entry name" value="RNGMNOXGNASE"/>
</dbReference>
<keyword evidence="2" id="KW-0274">FAD</keyword>
<dbReference type="GO" id="GO:0044550">
    <property type="term" value="P:secondary metabolite biosynthetic process"/>
    <property type="evidence" value="ECO:0007669"/>
    <property type="project" value="TreeGrafter"/>
</dbReference>
<gene>
    <name evidence="5" type="ORF">SCP_0201080</name>
</gene>
<evidence type="ECO:0000259" key="4">
    <source>
        <dbReference type="Pfam" id="PF01494"/>
    </source>
</evidence>
<dbReference type="SUPFAM" id="SSF51905">
    <property type="entry name" value="FAD/NAD(P)-binding domain"/>
    <property type="match status" value="1"/>
</dbReference>
<name>A0A401G9S9_9APHY</name>
<feature type="domain" description="FAD-binding" evidence="4">
    <location>
        <begin position="307"/>
        <end position="399"/>
    </location>
</feature>
<dbReference type="SUPFAM" id="SSF54373">
    <property type="entry name" value="FAD-linked reductases, C-terminal domain"/>
    <property type="match status" value="1"/>
</dbReference>
<accession>A0A401G9S9</accession>
<dbReference type="Proteomes" id="UP000287166">
    <property type="component" value="Unassembled WGS sequence"/>
</dbReference>
<dbReference type="GO" id="GO:0071949">
    <property type="term" value="F:FAD binding"/>
    <property type="evidence" value="ECO:0007669"/>
    <property type="project" value="InterPro"/>
</dbReference>
<dbReference type="InParanoid" id="A0A401G9S9"/>
<keyword evidence="3" id="KW-0560">Oxidoreductase</keyword>
<dbReference type="InterPro" id="IPR036188">
    <property type="entry name" value="FAD/NAD-bd_sf"/>
</dbReference>
<dbReference type="STRING" id="139825.A0A401G9S9"/>
<dbReference type="RefSeq" id="XP_027609824.1">
    <property type="nucleotide sequence ID" value="XM_027754023.1"/>
</dbReference>
<dbReference type="InterPro" id="IPR051104">
    <property type="entry name" value="FAD_monoxygenase"/>
</dbReference>